<feature type="compositionally biased region" description="Gly residues" evidence="1">
    <location>
        <begin position="47"/>
        <end position="57"/>
    </location>
</feature>
<evidence type="ECO:0000256" key="1">
    <source>
        <dbReference type="SAM" id="MobiDB-lite"/>
    </source>
</evidence>
<dbReference type="EMBL" id="JAVIJP010000034">
    <property type="protein sequence ID" value="KAL3629664.1"/>
    <property type="molecule type" value="Genomic_DNA"/>
</dbReference>
<protein>
    <submittedName>
        <fullName evidence="2">Uncharacterized protein</fullName>
    </submittedName>
</protein>
<sequence>MTLLLLQMKGSHNRSSMSGQAESLEGPSGSSQGNSNQDGSSVIPLGLGLGLGLGGLQPKGDKPVSLDHGDNNIDGASSSTAVGQQVLQSLASPSSRGGENPPTFSGEPSHPARDVLGDMPTAKQNSNNDNIDIADVMSQALGGSSLDDELARLSQQTGVGSPDMLRNILQQFTQIPTMRMSRISKTCSLVKKAKGWRC</sequence>
<keyword evidence="3" id="KW-1185">Reference proteome</keyword>
<feature type="compositionally biased region" description="Polar residues" evidence="1">
    <location>
        <begin position="74"/>
        <end position="97"/>
    </location>
</feature>
<feature type="compositionally biased region" description="Basic and acidic residues" evidence="1">
    <location>
        <begin position="59"/>
        <end position="71"/>
    </location>
</feature>
<evidence type="ECO:0000313" key="2">
    <source>
        <dbReference type="EMBL" id="KAL3629664.1"/>
    </source>
</evidence>
<feature type="region of interest" description="Disordered" evidence="1">
    <location>
        <begin position="1"/>
        <end position="129"/>
    </location>
</feature>
<evidence type="ECO:0000313" key="3">
    <source>
        <dbReference type="Proteomes" id="UP001632038"/>
    </source>
</evidence>
<feature type="compositionally biased region" description="Low complexity" evidence="1">
    <location>
        <begin position="28"/>
        <end position="41"/>
    </location>
</feature>
<dbReference type="AlphaFoldDB" id="A0ABD3CK63"/>
<comment type="caution">
    <text evidence="2">The sequence shown here is derived from an EMBL/GenBank/DDBJ whole genome shotgun (WGS) entry which is preliminary data.</text>
</comment>
<proteinExistence type="predicted"/>
<gene>
    <name evidence="2" type="ORF">CASFOL_026886</name>
</gene>
<organism evidence="2 3">
    <name type="scientific">Castilleja foliolosa</name>
    <dbReference type="NCBI Taxonomy" id="1961234"/>
    <lineage>
        <taxon>Eukaryota</taxon>
        <taxon>Viridiplantae</taxon>
        <taxon>Streptophyta</taxon>
        <taxon>Embryophyta</taxon>
        <taxon>Tracheophyta</taxon>
        <taxon>Spermatophyta</taxon>
        <taxon>Magnoliopsida</taxon>
        <taxon>eudicotyledons</taxon>
        <taxon>Gunneridae</taxon>
        <taxon>Pentapetalae</taxon>
        <taxon>asterids</taxon>
        <taxon>lamiids</taxon>
        <taxon>Lamiales</taxon>
        <taxon>Orobanchaceae</taxon>
        <taxon>Pedicularideae</taxon>
        <taxon>Castillejinae</taxon>
        <taxon>Castilleja</taxon>
    </lineage>
</organism>
<dbReference type="Proteomes" id="UP001632038">
    <property type="component" value="Unassembled WGS sequence"/>
</dbReference>
<accession>A0ABD3CK63</accession>
<name>A0ABD3CK63_9LAMI</name>
<reference evidence="3" key="1">
    <citation type="journal article" date="2024" name="IScience">
        <title>Strigolactones Initiate the Formation of Haustorium-like Structures in Castilleja.</title>
        <authorList>
            <person name="Buerger M."/>
            <person name="Peterson D."/>
            <person name="Chory J."/>
        </authorList>
    </citation>
    <scope>NUCLEOTIDE SEQUENCE [LARGE SCALE GENOMIC DNA]</scope>
</reference>